<feature type="transmembrane region" description="Helical" evidence="1">
    <location>
        <begin position="80"/>
        <end position="99"/>
    </location>
</feature>
<evidence type="ECO:0000256" key="1">
    <source>
        <dbReference type="SAM" id="Phobius"/>
    </source>
</evidence>
<evidence type="ECO:0000313" key="2">
    <source>
        <dbReference type="EMBL" id="KAB7790881.1"/>
    </source>
</evidence>
<organism evidence="2 3">
    <name type="scientific">Bifidobacterium leontopitheci</name>
    <dbReference type="NCBI Taxonomy" id="2650774"/>
    <lineage>
        <taxon>Bacteria</taxon>
        <taxon>Bacillati</taxon>
        <taxon>Actinomycetota</taxon>
        <taxon>Actinomycetes</taxon>
        <taxon>Bifidobacteriales</taxon>
        <taxon>Bifidobacteriaceae</taxon>
        <taxon>Bifidobacterium</taxon>
    </lineage>
</organism>
<feature type="transmembrane region" description="Helical" evidence="1">
    <location>
        <begin position="106"/>
        <end position="125"/>
    </location>
</feature>
<evidence type="ECO:0000313" key="3">
    <source>
        <dbReference type="Proteomes" id="UP000441772"/>
    </source>
</evidence>
<comment type="caution">
    <text evidence="2">The sequence shown here is derived from an EMBL/GenBank/DDBJ whole genome shotgun (WGS) entry which is preliminary data.</text>
</comment>
<keyword evidence="1" id="KW-0472">Membrane</keyword>
<feature type="transmembrane region" description="Helical" evidence="1">
    <location>
        <begin position="54"/>
        <end position="74"/>
    </location>
</feature>
<name>A0A6I1GWP2_9BIFI</name>
<feature type="transmembrane region" description="Helical" evidence="1">
    <location>
        <begin position="167"/>
        <end position="185"/>
    </location>
</feature>
<accession>A0A6I1GWP2</accession>
<feature type="transmembrane region" description="Helical" evidence="1">
    <location>
        <begin position="191"/>
        <end position="210"/>
    </location>
</feature>
<sequence>MMALAPALMGVCAAWRLTGRTNGVAWWALACWALCYCVEFTGGRWLKSHLRRRFAWPVVGYGVALAAVGVPFVWLHPKVLVWAPAFLMFAVADGMASWLRQERSLWADAVAVMAACLMPMVTFGYGVDPYVTPLVTLYGFAIVVSYAAVEFGSVLFVKTMIREHGRWAYVVASWLWHGAALAWWVRSGNMWLMALGIALLLRTIVLPLAFRVRRPKPIVAGATESVASLLAFVCILMSLA</sequence>
<dbReference type="Pfam" id="PF14256">
    <property type="entry name" value="YwiC"/>
    <property type="match status" value="1"/>
</dbReference>
<feature type="transmembrane region" description="Helical" evidence="1">
    <location>
        <begin position="137"/>
        <end position="155"/>
    </location>
</feature>
<reference evidence="2 3" key="1">
    <citation type="submission" date="2019-09" db="EMBL/GenBank/DDBJ databases">
        <title>Characterization of the phylogenetic diversity of two novel species belonging to the genus Bifidobacterium: Bifidobacterium cebidarum sp. nov. and Bifidobacterium leontopitheci sp. nov.</title>
        <authorList>
            <person name="Lugli G.A."/>
            <person name="Duranti S."/>
            <person name="Milani C."/>
            <person name="Turroni F."/>
            <person name="Ventura M."/>
        </authorList>
    </citation>
    <scope>NUCLEOTIDE SEQUENCE [LARGE SCALE GENOMIC DNA]</scope>
    <source>
        <strain evidence="2 3">LMG 31471</strain>
    </source>
</reference>
<keyword evidence="3" id="KW-1185">Reference proteome</keyword>
<dbReference type="EMBL" id="WBVT01000006">
    <property type="protein sequence ID" value="KAB7790881.1"/>
    <property type="molecule type" value="Genomic_DNA"/>
</dbReference>
<proteinExistence type="predicted"/>
<gene>
    <name evidence="2" type="ORF">F7D09_0616</name>
</gene>
<feature type="transmembrane region" description="Helical" evidence="1">
    <location>
        <begin position="24"/>
        <end position="42"/>
    </location>
</feature>
<keyword evidence="1" id="KW-1133">Transmembrane helix</keyword>
<dbReference type="AlphaFoldDB" id="A0A6I1GWP2"/>
<feature type="transmembrane region" description="Helical" evidence="1">
    <location>
        <begin position="217"/>
        <end position="239"/>
    </location>
</feature>
<keyword evidence="1" id="KW-0812">Transmembrane</keyword>
<dbReference type="InterPro" id="IPR025576">
    <property type="entry name" value="YwiC"/>
</dbReference>
<protein>
    <submittedName>
        <fullName evidence="2">YwiC-like protein</fullName>
    </submittedName>
</protein>
<dbReference type="Proteomes" id="UP000441772">
    <property type="component" value="Unassembled WGS sequence"/>
</dbReference>